<gene>
    <name evidence="1" type="ORF">KL86DYS2_20072</name>
</gene>
<sequence>MNEKKNPRQKKTGRIPKKDPAKRKHVFYLNEADEARFLSLFEQSGKTAMAHFITSCIFDKPLKVVRIDKGIQDYYMRLTTFFGQFRGIATNYNQIVKSLNANFTEKKALAFLYKLEQQTIELAQLNRQIIALTAGFEQRYLQAHDR</sequence>
<dbReference type="RefSeq" id="WP_296952646.1">
    <property type="nucleotide sequence ID" value="NZ_LT599021.1"/>
</dbReference>
<evidence type="ECO:0000313" key="1">
    <source>
        <dbReference type="EMBL" id="SBW10414.1"/>
    </source>
</evidence>
<dbReference type="Pfam" id="PF19514">
    <property type="entry name" value="MobC_2"/>
    <property type="match status" value="1"/>
</dbReference>
<dbReference type="InterPro" id="IPR045788">
    <property type="entry name" value="MobC_2"/>
</dbReference>
<dbReference type="NCBIfam" id="NF041324">
    <property type="entry name" value="Bacteroid_MobA"/>
    <property type="match status" value="1"/>
</dbReference>
<organism evidence="1">
    <name type="scientific">uncultured Dysgonomonas sp</name>
    <dbReference type="NCBI Taxonomy" id="206096"/>
    <lineage>
        <taxon>Bacteria</taxon>
        <taxon>Pseudomonadati</taxon>
        <taxon>Bacteroidota</taxon>
        <taxon>Bacteroidia</taxon>
        <taxon>Bacteroidales</taxon>
        <taxon>Dysgonomonadaceae</taxon>
        <taxon>Dysgonomonas</taxon>
        <taxon>environmental samples</taxon>
    </lineage>
</organism>
<dbReference type="AlphaFoldDB" id="A0A212KFA8"/>
<name>A0A212KFA8_9BACT</name>
<proteinExistence type="predicted"/>
<protein>
    <submittedName>
        <fullName evidence="1">Uncharacterized protein</fullName>
    </submittedName>
</protein>
<reference evidence="1" key="1">
    <citation type="submission" date="2016-04" db="EMBL/GenBank/DDBJ databases">
        <authorList>
            <person name="Evans L.H."/>
            <person name="Alamgir A."/>
            <person name="Owens N."/>
            <person name="Weber N.D."/>
            <person name="Virtaneva K."/>
            <person name="Barbian K."/>
            <person name="Babar A."/>
            <person name="Rosenke K."/>
        </authorList>
    </citation>
    <scope>NUCLEOTIDE SEQUENCE</scope>
    <source>
        <strain evidence="1">86-2</strain>
    </source>
</reference>
<dbReference type="EMBL" id="FLUL01000002">
    <property type="protein sequence ID" value="SBW10414.1"/>
    <property type="molecule type" value="Genomic_DNA"/>
</dbReference>
<accession>A0A212KFA8</accession>